<organism evidence="1 2">
    <name type="scientific">Streptomyces roseus</name>
    <dbReference type="NCBI Taxonomy" id="66430"/>
    <lineage>
        <taxon>Bacteria</taxon>
        <taxon>Bacillati</taxon>
        <taxon>Actinomycetota</taxon>
        <taxon>Actinomycetes</taxon>
        <taxon>Kitasatosporales</taxon>
        <taxon>Streptomycetaceae</taxon>
        <taxon>Streptomyces</taxon>
    </lineage>
</organism>
<accession>A0A0J6XXX2</accession>
<dbReference type="EMBL" id="LFML01000015">
    <property type="protein sequence ID" value="KMO99082.1"/>
    <property type="molecule type" value="Genomic_DNA"/>
</dbReference>
<dbReference type="AlphaFoldDB" id="A0A0J6XXX2"/>
<sequence>MVGGMAIRTVGTDGDDRAIEFLVAPRSGEDGEGAECGGEAEEAHFAIHREHGQGWESARLTIDPLSGSVPIAAVEWAMEFAREYL</sequence>
<evidence type="ECO:0000313" key="1">
    <source>
        <dbReference type="EMBL" id="KMO99082.1"/>
    </source>
</evidence>
<gene>
    <name evidence="1" type="ORF">ACS04_03740</name>
</gene>
<dbReference type="PATRIC" id="fig|66430.4.peg.2104"/>
<dbReference type="Proteomes" id="UP000035932">
    <property type="component" value="Unassembled WGS sequence"/>
</dbReference>
<proteinExistence type="predicted"/>
<reference evidence="1 2" key="1">
    <citation type="submission" date="2015-06" db="EMBL/GenBank/DDBJ databases">
        <title>Recapitulation of the evolution of biosynthetic gene clusters reveals hidden chemical diversity on bacterial genomes.</title>
        <authorList>
            <person name="Cruz-Morales P."/>
            <person name="Martinez-Guerrero C."/>
            <person name="Morales-Escalante M.A."/>
            <person name="Yanez-Guerra L.A."/>
            <person name="Kopp J.F."/>
            <person name="Feldmann J."/>
            <person name="Ramos-Aboites H.E."/>
            <person name="Barona-Gomez F."/>
        </authorList>
    </citation>
    <scope>NUCLEOTIDE SEQUENCE [LARGE SCALE GENOMIC DNA]</scope>
    <source>
        <strain evidence="1 2">ATCC 31245</strain>
    </source>
</reference>
<evidence type="ECO:0000313" key="2">
    <source>
        <dbReference type="Proteomes" id="UP000035932"/>
    </source>
</evidence>
<protein>
    <submittedName>
        <fullName evidence="1">Uncharacterized protein</fullName>
    </submittedName>
</protein>
<name>A0A0J6XXX2_9ACTN</name>
<keyword evidence="2" id="KW-1185">Reference proteome</keyword>
<comment type="caution">
    <text evidence="1">The sequence shown here is derived from an EMBL/GenBank/DDBJ whole genome shotgun (WGS) entry which is preliminary data.</text>
</comment>